<protein>
    <submittedName>
        <fullName evidence="2">Uncharacterized protein</fullName>
    </submittedName>
</protein>
<gene>
    <name evidence="2" type="ORF">HKW66_Vig0082560</name>
</gene>
<feature type="compositionally biased region" description="Low complexity" evidence="1">
    <location>
        <begin position="16"/>
        <end position="36"/>
    </location>
</feature>
<evidence type="ECO:0000313" key="2">
    <source>
        <dbReference type="EMBL" id="KAG2399262.1"/>
    </source>
</evidence>
<evidence type="ECO:0000313" key="3">
    <source>
        <dbReference type="Proteomes" id="UP000743370"/>
    </source>
</evidence>
<name>A0A8T0KJP4_PHAAN</name>
<proteinExistence type="predicted"/>
<feature type="region of interest" description="Disordered" evidence="1">
    <location>
        <begin position="1"/>
        <end position="39"/>
    </location>
</feature>
<evidence type="ECO:0000256" key="1">
    <source>
        <dbReference type="SAM" id="MobiDB-lite"/>
    </source>
</evidence>
<dbReference type="EMBL" id="JABFOF010000004">
    <property type="protein sequence ID" value="KAG2399262.1"/>
    <property type="molecule type" value="Genomic_DNA"/>
</dbReference>
<accession>A0A8T0KJP4</accession>
<reference evidence="2 3" key="1">
    <citation type="submission" date="2020-05" db="EMBL/GenBank/DDBJ databases">
        <title>Vigna angularis (adzuki bean) Var. LongXiaoDou No. 4 denovo assembly.</title>
        <authorList>
            <person name="Xiang H."/>
        </authorList>
    </citation>
    <scope>NUCLEOTIDE SEQUENCE [LARGE SCALE GENOMIC DNA]</scope>
    <source>
        <tissue evidence="2">Leaf</tissue>
    </source>
</reference>
<dbReference type="Proteomes" id="UP000743370">
    <property type="component" value="Unassembled WGS sequence"/>
</dbReference>
<comment type="caution">
    <text evidence="2">The sequence shown here is derived from an EMBL/GenBank/DDBJ whole genome shotgun (WGS) entry which is preliminary data.</text>
</comment>
<sequence>MTELAKGLPSNWQRTSALASARPHSASAPHDASASPYRTVDHSTIATRLPLPSTHVLPDCPCRSSLLQRTFAPCHTRRSVSGCQALLSPMCPAGVARPPAATWTPRGRTFSEA</sequence>
<organism evidence="2 3">
    <name type="scientific">Phaseolus angularis</name>
    <name type="common">Azuki bean</name>
    <name type="synonym">Vigna angularis</name>
    <dbReference type="NCBI Taxonomy" id="3914"/>
    <lineage>
        <taxon>Eukaryota</taxon>
        <taxon>Viridiplantae</taxon>
        <taxon>Streptophyta</taxon>
        <taxon>Embryophyta</taxon>
        <taxon>Tracheophyta</taxon>
        <taxon>Spermatophyta</taxon>
        <taxon>Magnoliopsida</taxon>
        <taxon>eudicotyledons</taxon>
        <taxon>Gunneridae</taxon>
        <taxon>Pentapetalae</taxon>
        <taxon>rosids</taxon>
        <taxon>fabids</taxon>
        <taxon>Fabales</taxon>
        <taxon>Fabaceae</taxon>
        <taxon>Papilionoideae</taxon>
        <taxon>50 kb inversion clade</taxon>
        <taxon>NPAAA clade</taxon>
        <taxon>indigoferoid/millettioid clade</taxon>
        <taxon>Phaseoleae</taxon>
        <taxon>Vigna</taxon>
    </lineage>
</organism>
<dbReference type="AlphaFoldDB" id="A0A8T0KJP4"/>